<keyword evidence="3" id="KW-1185">Reference proteome</keyword>
<evidence type="ECO:0000313" key="2">
    <source>
        <dbReference type="EMBL" id="CAD0108049.1"/>
    </source>
</evidence>
<dbReference type="AlphaFoldDB" id="A0A9N8KJB1"/>
<feature type="signal peptide" evidence="1">
    <location>
        <begin position="1"/>
        <end position="26"/>
    </location>
</feature>
<evidence type="ECO:0000256" key="1">
    <source>
        <dbReference type="SAM" id="SignalP"/>
    </source>
</evidence>
<organism evidence="2 3">
    <name type="scientific">Aureobasidium uvarum</name>
    <dbReference type="NCBI Taxonomy" id="2773716"/>
    <lineage>
        <taxon>Eukaryota</taxon>
        <taxon>Fungi</taxon>
        <taxon>Dikarya</taxon>
        <taxon>Ascomycota</taxon>
        <taxon>Pezizomycotina</taxon>
        <taxon>Dothideomycetes</taxon>
        <taxon>Dothideomycetidae</taxon>
        <taxon>Dothideales</taxon>
        <taxon>Saccotheciaceae</taxon>
        <taxon>Aureobasidium</taxon>
    </lineage>
</organism>
<protein>
    <recommendedName>
        <fullName evidence="4">Secreted protein</fullName>
    </recommendedName>
</protein>
<reference evidence="2" key="1">
    <citation type="submission" date="2020-06" db="EMBL/GenBank/DDBJ databases">
        <authorList>
            <person name="Onetto C."/>
        </authorList>
    </citation>
    <scope>NUCLEOTIDE SEQUENCE</scope>
</reference>
<dbReference type="Proteomes" id="UP000745764">
    <property type="component" value="Unassembled WGS sequence"/>
</dbReference>
<evidence type="ECO:0000313" key="3">
    <source>
        <dbReference type="Proteomes" id="UP000745764"/>
    </source>
</evidence>
<evidence type="ECO:0008006" key="4">
    <source>
        <dbReference type="Google" id="ProtNLM"/>
    </source>
</evidence>
<gene>
    <name evidence="2" type="ORF">AWRI4620_LOCUS2304</name>
</gene>
<proteinExistence type="predicted"/>
<comment type="caution">
    <text evidence="2">The sequence shown here is derived from an EMBL/GenBank/DDBJ whole genome shotgun (WGS) entry which is preliminary data.</text>
</comment>
<accession>A0A9N8KJB1</accession>
<dbReference type="EMBL" id="CAINUL010000002">
    <property type="protein sequence ID" value="CAD0108049.1"/>
    <property type="molecule type" value="Genomic_DNA"/>
</dbReference>
<sequence>MDNGLLRSNTGLLLILMLNIWLPTNPPTTNNASSVGKSTSRFGDGMPNATPGLWRQESIALTSWVEILNLAES</sequence>
<keyword evidence="1" id="KW-0732">Signal</keyword>
<feature type="chain" id="PRO_5040254578" description="Secreted protein" evidence="1">
    <location>
        <begin position="27"/>
        <end position="73"/>
    </location>
</feature>
<name>A0A9N8KJB1_9PEZI</name>